<dbReference type="STRING" id="1051616.A0A3M9YAD9"/>
<evidence type="ECO:0000256" key="6">
    <source>
        <dbReference type="ARBA" id="ARBA00023604"/>
    </source>
</evidence>
<feature type="transmembrane region" description="Helical" evidence="8">
    <location>
        <begin position="383"/>
        <end position="406"/>
    </location>
</feature>
<feature type="transmembrane region" description="Helical" evidence="8">
    <location>
        <begin position="845"/>
        <end position="864"/>
    </location>
</feature>
<feature type="transmembrane region" description="Helical" evidence="8">
    <location>
        <begin position="451"/>
        <end position="474"/>
    </location>
</feature>
<comment type="caution">
    <text evidence="10">The sequence shown here is derived from an EMBL/GenBank/DDBJ whole genome shotgun (WGS) entry which is preliminary data.</text>
</comment>
<keyword evidence="4 8" id="KW-1133">Transmembrane helix</keyword>
<feature type="transmembrane region" description="Helical" evidence="8">
    <location>
        <begin position="769"/>
        <end position="789"/>
    </location>
</feature>
<dbReference type="GO" id="GO:0016491">
    <property type="term" value="F:oxidoreductase activity"/>
    <property type="evidence" value="ECO:0007669"/>
    <property type="project" value="InterPro"/>
</dbReference>
<feature type="transmembrane region" description="Helical" evidence="8">
    <location>
        <begin position="1047"/>
        <end position="1067"/>
    </location>
</feature>
<reference evidence="10 11" key="1">
    <citation type="submission" date="2018-10" db="EMBL/GenBank/DDBJ databases">
        <title>Genome sequence of Verticillium nonalfalfae VnAa140.</title>
        <authorList>
            <person name="Stajich J.E."/>
            <person name="Kasson M.T."/>
        </authorList>
    </citation>
    <scope>NUCLEOTIDE SEQUENCE [LARGE SCALE GENOMIC DNA]</scope>
    <source>
        <strain evidence="10 11">VnAa140</strain>
    </source>
</reference>
<dbReference type="GO" id="GO:0016020">
    <property type="term" value="C:membrane"/>
    <property type="evidence" value="ECO:0007669"/>
    <property type="project" value="UniProtKB-SubCell"/>
</dbReference>
<protein>
    <recommendedName>
        <fullName evidence="9">Major facilitator superfamily (MFS) profile domain-containing protein</fullName>
    </recommendedName>
</protein>
<feature type="transmembrane region" description="Helical" evidence="8">
    <location>
        <begin position="191"/>
        <end position="212"/>
    </location>
</feature>
<dbReference type="InterPro" id="IPR036259">
    <property type="entry name" value="MFS_trans_sf"/>
</dbReference>
<feature type="transmembrane region" description="Helical" evidence="8">
    <location>
        <begin position="687"/>
        <end position="709"/>
    </location>
</feature>
<dbReference type="PANTHER" id="PTHR43791:SF19">
    <property type="entry name" value="TRANSPORTER, PUTATIVE (AFU_ORTHOLOGUE AFUA_1G01812)-RELATED"/>
    <property type="match status" value="1"/>
</dbReference>
<dbReference type="Pfam" id="PF07690">
    <property type="entry name" value="MFS_1"/>
    <property type="match status" value="1"/>
</dbReference>
<sequence>MSAIDEKPQAEIDRVETSSGDNGKGGIEYERAQLLANLPDPDAGKSEEERRAIDKKLMWKVDRWLIPWLSLLYLLSFLDRTNIGNARLAGMEPDLGMEKGDYQLSLTIFFISYALAEPLTNALLKRLTPRIFFTGIILSWGVIMTLMGLVKNFQGLLAARFFLGVAEAGLFPGVNYYLSCWYKGSEIGVRSSLFFSAAALAGSFGGLLAAGIAQMDGIAGMPGWAWIFIIEGIATVFVGVFCWWMVFDWPETASFLTPDERIRVQRRIIMDRQGRTAEDFDKRHIYAALGDWKTYGWMVIYMGCLTPLYAFSLFLPTILRGMGHTGTRAQLLSVPPYAVAACCTVAVGFLADRTRWRGYCNMVTVTIGIIGFVLLMASSDPQVQYAGTFLGAAGIYPTISNTLSWVINNTEGSLKRAFVLGMVVGWGNLNGVVSSNIYLDRENPRFWTGHGVVLGYQVLFLLGGSVFMHIALRISNRNRRAGKMDAKWATLTEEQRWISGDKRPDFIYTLILGIRVVGEPHTHFVISIAMACELHCTTKTFLRDTHLQTRARIAMVPSNAITMESQIYTQPTNDASTISSAGAKSGMLAKLDDYQKRPIIMTITDAEAQPLLSPATSSSSSTTLYSNNFNKISRRIEDDVLPEASSLGRTLSWQSAYILVISRVIGSGIFATPGSIVRAVGSPGLALLLWVVGAAVAACGLAVSLEFGSMLPRSGGDKVYLEFTYRRPRFLASTLVAVYAVLLGFTASNCIVFSQYVLFALGQEQAGDILRKGLAVALLAAVTGVHAVFPKTGVRLQNFLGWVKVGIIIFMILSGLYVVLLRPEQRLPAQGSSLAWDTLWEHSNWNWGIIATSLFKVFYSFAGLDNANNVLNEVKDPVRTLRSVTFTALITACGLYLLINVAYFIVVPIDEIKESGELIAALFFERVFGPGVGRIILPLTVALSAVGNVLVVAFAQARLKQEIARQGFLPFSEILSTTRPFNSPIGGLAVHFVPSLLVITLPPSREVYSFILEVEGYPGQFFSLAVAFGLVWLRFKRPDLKRPFKVWLPAVVLKICLSLSLLAAPFFPPPNRHEGELFYATYAIVGVSIITAATVYCLCVFQIPFIMAAAVVHQIPTGTFGSLQSIDNPVQVETSNAPKQSRHDVETSLNYFKPNEDGSPPHPTYVDRPETYDRPFESHKVTVKDISGREAEFSLDSNGFQIHRHTAQERDFLDDGQIKTSYYLETEQLLKDVTGASKIFIFDHTIRRQAPDAEPKGRTLRGPVQRVHIDQSYAAALTRVPHHLPEQAEELLSGRVQIINVWRPIKTVHRDPLAVAEADSVPDSDLVVTELIYPNRRGETYAVKHNSSHKWFYKSGLTPDEVLLIKCFDSKTDGRARRVPHTAFVDPSAPEDAPLRESIEVRALVFHPDDHE</sequence>
<dbReference type="InterPro" id="IPR011701">
    <property type="entry name" value="MFS"/>
</dbReference>
<dbReference type="PROSITE" id="PS50850">
    <property type="entry name" value="MFS"/>
    <property type="match status" value="1"/>
</dbReference>
<dbReference type="FunFam" id="1.20.1740.10:FF:000025">
    <property type="entry name" value="High-affinity methionine permease"/>
    <property type="match status" value="1"/>
</dbReference>
<feature type="transmembrane region" description="Helical" evidence="8">
    <location>
        <begin position="64"/>
        <end position="83"/>
    </location>
</feature>
<feature type="transmembrane region" description="Helical" evidence="8">
    <location>
        <begin position="884"/>
        <end position="906"/>
    </location>
</feature>
<feature type="domain" description="Major facilitator superfamily (MFS) profile" evidence="9">
    <location>
        <begin position="65"/>
        <end position="481"/>
    </location>
</feature>
<feature type="transmembrane region" description="Helical" evidence="8">
    <location>
        <begin position="358"/>
        <end position="377"/>
    </location>
</feature>
<dbReference type="NCBIfam" id="NF041278">
    <property type="entry name" value="CmcJ_NvfI_EfuI"/>
    <property type="match status" value="1"/>
</dbReference>
<feature type="transmembrane region" description="Helical" evidence="8">
    <location>
        <begin position="224"/>
        <end position="246"/>
    </location>
</feature>
<dbReference type="SUPFAM" id="SSF103473">
    <property type="entry name" value="MFS general substrate transporter"/>
    <property type="match status" value="1"/>
</dbReference>
<keyword evidence="3 8" id="KW-0812">Transmembrane</keyword>
<dbReference type="Gene3D" id="1.20.1250.20">
    <property type="entry name" value="MFS general substrate transporter like domains"/>
    <property type="match status" value="2"/>
</dbReference>
<dbReference type="GO" id="GO:0022857">
    <property type="term" value="F:transmembrane transporter activity"/>
    <property type="evidence" value="ECO:0007669"/>
    <property type="project" value="InterPro"/>
</dbReference>
<evidence type="ECO:0000256" key="3">
    <source>
        <dbReference type="ARBA" id="ARBA00022692"/>
    </source>
</evidence>
<accession>A0A3M9YAD9</accession>
<feature type="transmembrane region" description="Helical" evidence="8">
    <location>
        <begin position="156"/>
        <end position="179"/>
    </location>
</feature>
<evidence type="ECO:0000256" key="7">
    <source>
        <dbReference type="SAM" id="MobiDB-lite"/>
    </source>
</evidence>
<evidence type="ECO:0000313" key="11">
    <source>
        <dbReference type="Proteomes" id="UP000267145"/>
    </source>
</evidence>
<feature type="transmembrane region" description="Helical" evidence="8">
    <location>
        <begin position="103"/>
        <end position="124"/>
    </location>
</feature>
<feature type="transmembrane region" description="Helical" evidence="8">
    <location>
        <begin position="935"/>
        <end position="955"/>
    </location>
</feature>
<dbReference type="Proteomes" id="UP000267145">
    <property type="component" value="Unassembled WGS sequence"/>
</dbReference>
<feature type="compositionally biased region" description="Basic and acidic residues" evidence="7">
    <location>
        <begin position="1"/>
        <end position="16"/>
    </location>
</feature>
<keyword evidence="5 8" id="KW-0472">Membrane</keyword>
<dbReference type="FunFam" id="1.20.1250.20:FF:000068">
    <property type="entry name" value="MFS general substrate transporter"/>
    <property type="match status" value="1"/>
</dbReference>
<dbReference type="EMBL" id="RBVV01000046">
    <property type="protein sequence ID" value="RNJ57085.1"/>
    <property type="molecule type" value="Genomic_DNA"/>
</dbReference>
<dbReference type="RefSeq" id="XP_028495243.1">
    <property type="nucleotide sequence ID" value="XM_028640607.1"/>
</dbReference>
<feature type="transmembrane region" description="Helical" evidence="8">
    <location>
        <begin position="1079"/>
        <end position="1101"/>
    </location>
</feature>
<feature type="transmembrane region" description="Helical" evidence="8">
    <location>
        <begin position="656"/>
        <end position="681"/>
    </location>
</feature>
<feature type="transmembrane region" description="Helical" evidence="8">
    <location>
        <begin position="801"/>
        <end position="820"/>
    </location>
</feature>
<feature type="region of interest" description="Disordered" evidence="7">
    <location>
        <begin position="1"/>
        <end position="26"/>
    </location>
</feature>
<evidence type="ECO:0000256" key="4">
    <source>
        <dbReference type="ARBA" id="ARBA00022989"/>
    </source>
</evidence>
<name>A0A3M9YAD9_9PEZI</name>
<evidence type="ECO:0000256" key="1">
    <source>
        <dbReference type="ARBA" id="ARBA00004141"/>
    </source>
</evidence>
<feature type="transmembrane region" description="Helical" evidence="8">
    <location>
        <begin position="1016"/>
        <end position="1035"/>
    </location>
</feature>
<dbReference type="PANTHER" id="PTHR43791">
    <property type="entry name" value="PERMEASE-RELATED"/>
    <property type="match status" value="1"/>
</dbReference>
<feature type="transmembrane region" description="Helical" evidence="8">
    <location>
        <begin position="331"/>
        <end position="351"/>
    </location>
</feature>
<evidence type="ECO:0000256" key="2">
    <source>
        <dbReference type="ARBA" id="ARBA00022448"/>
    </source>
</evidence>
<keyword evidence="11" id="KW-1185">Reference proteome</keyword>
<dbReference type="InterPro" id="IPR002293">
    <property type="entry name" value="AA/rel_permease1"/>
</dbReference>
<evidence type="ECO:0000256" key="5">
    <source>
        <dbReference type="ARBA" id="ARBA00023136"/>
    </source>
</evidence>
<dbReference type="InterPro" id="IPR044053">
    <property type="entry name" value="AsaB-like"/>
</dbReference>
<feature type="transmembrane region" description="Helical" evidence="8">
    <location>
        <begin position="730"/>
        <end position="757"/>
    </location>
</feature>
<proteinExistence type="inferred from homology"/>
<evidence type="ECO:0000313" key="10">
    <source>
        <dbReference type="EMBL" id="RNJ57085.1"/>
    </source>
</evidence>
<feature type="transmembrane region" description="Helical" evidence="8">
    <location>
        <begin position="418"/>
        <end position="439"/>
    </location>
</feature>
<comment type="subcellular location">
    <subcellularLocation>
        <location evidence="1">Membrane</location>
        <topology evidence="1">Multi-pass membrane protein</topology>
    </subcellularLocation>
</comment>
<gene>
    <name evidence="10" type="ORF">D7B24_006477</name>
</gene>
<keyword evidence="2" id="KW-0813">Transport</keyword>
<evidence type="ECO:0000256" key="8">
    <source>
        <dbReference type="SAM" id="Phobius"/>
    </source>
</evidence>
<dbReference type="InterPro" id="IPR020846">
    <property type="entry name" value="MFS_dom"/>
</dbReference>
<feature type="transmembrane region" description="Helical" evidence="8">
    <location>
        <begin position="299"/>
        <end position="319"/>
    </location>
</feature>
<feature type="transmembrane region" description="Helical" evidence="8">
    <location>
        <begin position="131"/>
        <end position="150"/>
    </location>
</feature>
<feature type="transmembrane region" description="Helical" evidence="8">
    <location>
        <begin position="985"/>
        <end position="1004"/>
    </location>
</feature>
<dbReference type="GeneID" id="39610166"/>
<dbReference type="Pfam" id="PF13520">
    <property type="entry name" value="AA_permease_2"/>
    <property type="match status" value="1"/>
</dbReference>
<evidence type="ECO:0000259" key="9">
    <source>
        <dbReference type="PROSITE" id="PS50850"/>
    </source>
</evidence>
<dbReference type="FunFam" id="1.20.1250.20:FF:000034">
    <property type="entry name" value="MFS general substrate transporter"/>
    <property type="match status" value="1"/>
</dbReference>
<dbReference type="Gene3D" id="1.20.1740.10">
    <property type="entry name" value="Amino acid/polyamine transporter I"/>
    <property type="match status" value="1"/>
</dbReference>
<comment type="similarity">
    <text evidence="6">Belongs to the asaB hydroxylase/desaturase family.</text>
</comment>
<organism evidence="10 11">
    <name type="scientific">Verticillium nonalfalfae</name>
    <dbReference type="NCBI Taxonomy" id="1051616"/>
    <lineage>
        <taxon>Eukaryota</taxon>
        <taxon>Fungi</taxon>
        <taxon>Dikarya</taxon>
        <taxon>Ascomycota</taxon>
        <taxon>Pezizomycotina</taxon>
        <taxon>Sordariomycetes</taxon>
        <taxon>Hypocreomycetidae</taxon>
        <taxon>Glomerellales</taxon>
        <taxon>Plectosphaerellaceae</taxon>
        <taxon>Verticillium</taxon>
    </lineage>
</organism>